<keyword evidence="3 4" id="KW-0413">Isomerase</keyword>
<dbReference type="FunFam" id="3.30.70.580:FF:000001">
    <property type="entry name" value="tRNA pseudouridine synthase A"/>
    <property type="match status" value="1"/>
</dbReference>
<evidence type="ECO:0000313" key="9">
    <source>
        <dbReference type="EMBL" id="XBQ23091.1"/>
    </source>
</evidence>
<dbReference type="Gene3D" id="3.30.70.660">
    <property type="entry name" value="Pseudouridine synthase I, catalytic domain, C-terminal subdomain"/>
    <property type="match status" value="1"/>
</dbReference>
<dbReference type="HAMAP" id="MF_00171">
    <property type="entry name" value="TruA"/>
    <property type="match status" value="1"/>
</dbReference>
<dbReference type="Gene3D" id="3.30.70.580">
    <property type="entry name" value="Pseudouridine synthase I, catalytic domain, N-terminal subdomain"/>
    <property type="match status" value="1"/>
</dbReference>
<evidence type="ECO:0000259" key="8">
    <source>
        <dbReference type="Pfam" id="PF01416"/>
    </source>
</evidence>
<evidence type="ECO:0000256" key="6">
    <source>
        <dbReference type="PIRSR" id="PIRSR001430-2"/>
    </source>
</evidence>
<proteinExistence type="inferred from homology"/>
<dbReference type="SUPFAM" id="SSF55120">
    <property type="entry name" value="Pseudouridine synthase"/>
    <property type="match status" value="1"/>
</dbReference>
<comment type="similarity">
    <text evidence="1 4 7">Belongs to the tRNA pseudouridine synthase TruA family.</text>
</comment>
<keyword evidence="2 4" id="KW-0819">tRNA processing</keyword>
<evidence type="ECO:0000256" key="3">
    <source>
        <dbReference type="ARBA" id="ARBA00023235"/>
    </source>
</evidence>
<dbReference type="AlphaFoldDB" id="A0AAU7MWU3"/>
<evidence type="ECO:0000256" key="5">
    <source>
        <dbReference type="PIRSR" id="PIRSR001430-1"/>
    </source>
</evidence>
<dbReference type="PANTHER" id="PTHR11142:SF0">
    <property type="entry name" value="TRNA PSEUDOURIDINE SYNTHASE-LIKE 1"/>
    <property type="match status" value="1"/>
</dbReference>
<evidence type="ECO:0000256" key="7">
    <source>
        <dbReference type="RuleBase" id="RU003792"/>
    </source>
</evidence>
<comment type="function">
    <text evidence="4">Formation of pseudouridine at positions 38, 39 and 40 in the anticodon stem and loop of transfer RNAs.</text>
</comment>
<dbReference type="RefSeq" id="WP_349351843.1">
    <property type="nucleotide sequence ID" value="NZ_CP157804.1"/>
</dbReference>
<sequence length="251" mass="28940">MRYFIQFSYFGKAYHGWQNQPNAITVQEVLEKALSTLLRETIEVVGAGRTDAGVHAKQMFAHFDVERISDVEELVYRLNAFLPDDIAVQHLRQVPEDAHARFDAVERTYEYWVVKEKHPFLWDHAHWVKYPLDMDAMNKAAKILLDHTDFECFSKSNTDVKTFNCDVREAYWKVDSEKWVFTITADRFLRNMVRAVVGTLLDVGTGKMSPQDIHNVIASKDRGEAGVSVPAKGLYLTKVSYTKEIFDEQKG</sequence>
<dbReference type="EMBL" id="CP157804">
    <property type="protein sequence ID" value="XBQ23091.1"/>
    <property type="molecule type" value="Genomic_DNA"/>
</dbReference>
<comment type="subunit">
    <text evidence="4">Homodimer.</text>
</comment>
<comment type="catalytic activity">
    <reaction evidence="4 7">
        <text>uridine(38/39/40) in tRNA = pseudouridine(38/39/40) in tRNA</text>
        <dbReference type="Rhea" id="RHEA:22376"/>
        <dbReference type="Rhea" id="RHEA-COMP:10085"/>
        <dbReference type="Rhea" id="RHEA-COMP:10087"/>
        <dbReference type="ChEBI" id="CHEBI:65314"/>
        <dbReference type="ChEBI" id="CHEBI:65315"/>
        <dbReference type="EC" id="5.4.99.12"/>
    </reaction>
</comment>
<dbReference type="GO" id="GO:0003723">
    <property type="term" value="F:RNA binding"/>
    <property type="evidence" value="ECO:0007669"/>
    <property type="project" value="InterPro"/>
</dbReference>
<dbReference type="InterPro" id="IPR020095">
    <property type="entry name" value="PsdUridine_synth_TruA_C"/>
</dbReference>
<dbReference type="Pfam" id="PF01416">
    <property type="entry name" value="PseudoU_synth_1"/>
    <property type="match status" value="2"/>
</dbReference>
<gene>
    <name evidence="4 9" type="primary">truA</name>
    <name evidence="9" type="ORF">ABNE31_15960</name>
</gene>
<dbReference type="NCBIfam" id="TIGR00071">
    <property type="entry name" value="hisT_truA"/>
    <property type="match status" value="1"/>
</dbReference>
<evidence type="ECO:0000256" key="1">
    <source>
        <dbReference type="ARBA" id="ARBA00009375"/>
    </source>
</evidence>
<dbReference type="InterPro" id="IPR020097">
    <property type="entry name" value="PsdUridine_synth_TruA_a/b_dom"/>
</dbReference>
<feature type="active site" description="Nucleophile" evidence="4 5">
    <location>
        <position position="51"/>
    </location>
</feature>
<feature type="domain" description="Pseudouridine synthase I TruA alpha/beta" evidence="8">
    <location>
        <begin position="140"/>
        <end position="241"/>
    </location>
</feature>
<feature type="binding site" evidence="4 6">
    <location>
        <position position="109"/>
    </location>
    <ligand>
        <name>substrate</name>
    </ligand>
</feature>
<dbReference type="InterPro" id="IPR020094">
    <property type="entry name" value="TruA/RsuA/RluB/E/F_N"/>
</dbReference>
<feature type="domain" description="Pseudouridine synthase I TruA alpha/beta" evidence="8">
    <location>
        <begin position="8"/>
        <end position="103"/>
    </location>
</feature>
<evidence type="ECO:0000256" key="2">
    <source>
        <dbReference type="ARBA" id="ARBA00022694"/>
    </source>
</evidence>
<dbReference type="KEGG" id="fld:ABNE31_15960"/>
<name>A0AAU7MWU3_9FLAO</name>
<dbReference type="GO" id="GO:0031119">
    <property type="term" value="P:tRNA pseudouridine synthesis"/>
    <property type="evidence" value="ECO:0007669"/>
    <property type="project" value="UniProtKB-UniRule"/>
</dbReference>
<protein>
    <recommendedName>
        <fullName evidence="4">tRNA pseudouridine synthase A</fullName>
        <ecNumber evidence="4">5.4.99.12</ecNumber>
    </recommendedName>
    <alternativeName>
        <fullName evidence="4">tRNA pseudouridine(38-40) synthase</fullName>
    </alternativeName>
    <alternativeName>
        <fullName evidence="4">tRNA pseudouridylate synthase I</fullName>
    </alternativeName>
    <alternativeName>
        <fullName evidence="4">tRNA-uridine isomerase I</fullName>
    </alternativeName>
</protein>
<reference evidence="9" key="1">
    <citation type="submission" date="2024-05" db="EMBL/GenBank/DDBJ databases">
        <title>Draft Genome Sequences of Flagellimonas sp. MMG031 and Marinobacter sp. MMG032 Isolated from the dinoflagellate Symbiodinium pilosum.</title>
        <authorList>
            <person name="Shikuma N.J."/>
            <person name="Farrell M.V."/>
        </authorList>
    </citation>
    <scope>NUCLEOTIDE SEQUENCE</scope>
    <source>
        <strain evidence="9">MMG031</strain>
    </source>
</reference>
<dbReference type="PIRSF" id="PIRSF001430">
    <property type="entry name" value="tRNA_psdUrid_synth"/>
    <property type="match status" value="1"/>
</dbReference>
<dbReference type="GO" id="GO:0160147">
    <property type="term" value="F:tRNA pseudouridine(38-40) synthase activity"/>
    <property type="evidence" value="ECO:0007669"/>
    <property type="project" value="UniProtKB-EC"/>
</dbReference>
<dbReference type="PANTHER" id="PTHR11142">
    <property type="entry name" value="PSEUDOURIDYLATE SYNTHASE"/>
    <property type="match status" value="1"/>
</dbReference>
<accession>A0AAU7MWU3</accession>
<dbReference type="EC" id="5.4.99.12" evidence="4"/>
<dbReference type="InterPro" id="IPR001406">
    <property type="entry name" value="PsdUridine_synth_TruA"/>
</dbReference>
<dbReference type="InterPro" id="IPR020103">
    <property type="entry name" value="PsdUridine_synth_cat_dom_sf"/>
</dbReference>
<dbReference type="CDD" id="cd02570">
    <property type="entry name" value="PseudoU_synth_EcTruA"/>
    <property type="match status" value="1"/>
</dbReference>
<comment type="caution">
    <text evidence="4">Lacks conserved residue(s) required for the propagation of feature annotation.</text>
</comment>
<evidence type="ECO:0000256" key="4">
    <source>
        <dbReference type="HAMAP-Rule" id="MF_00171"/>
    </source>
</evidence>
<organism evidence="9">
    <name type="scientific">Flagellimonas sp. MMG031</name>
    <dbReference type="NCBI Taxonomy" id="3158549"/>
    <lineage>
        <taxon>Bacteria</taxon>
        <taxon>Pseudomonadati</taxon>
        <taxon>Bacteroidota</taxon>
        <taxon>Flavobacteriia</taxon>
        <taxon>Flavobacteriales</taxon>
        <taxon>Flavobacteriaceae</taxon>
        <taxon>Flagellimonas</taxon>
    </lineage>
</organism>